<evidence type="ECO:0000313" key="3">
    <source>
        <dbReference type="Proteomes" id="UP001236657"/>
    </source>
</evidence>
<dbReference type="Pfam" id="PF13682">
    <property type="entry name" value="CZB"/>
    <property type="match status" value="1"/>
</dbReference>
<feature type="domain" description="Chemoreceptor zinc-binding" evidence="1">
    <location>
        <begin position="14"/>
        <end position="82"/>
    </location>
</feature>
<gene>
    <name evidence="2" type="ORF">RCF98_08525</name>
</gene>
<sequence>MNNNVFFIKRLNDHVQYLSKMKGRLDGLNQFEPCNCQQCALGGWLYGEGLNEVKPYGAVMEDLFQALFIPHERFHESSDEALCCQMAGDELGTRRALTEMHQLSNTLVSLLLKMDHISGKANLLPVAECS</sequence>
<reference evidence="2 3" key="1">
    <citation type="submission" date="2023-08" db="EMBL/GenBank/DDBJ databases">
        <title>New molecular markers tilS and rpoB for phylogenetic and monitoring studies of the genus Thiothrix biodiversity.</title>
        <authorList>
            <person name="Ravin N.V."/>
            <person name="Smolyakov D."/>
            <person name="Markov N.D."/>
            <person name="Beletsky A.V."/>
            <person name="Mardanov A.V."/>
            <person name="Rudenko T.S."/>
            <person name="Grabovich M.Y."/>
        </authorList>
    </citation>
    <scope>NUCLEOTIDE SEQUENCE [LARGE SCALE GENOMIC DNA]</scope>
    <source>
        <strain evidence="2 3">MK1</strain>
    </source>
</reference>
<dbReference type="RefSeq" id="WP_308897542.1">
    <property type="nucleotide sequence ID" value="NZ_CP133218.1"/>
</dbReference>
<proteinExistence type="predicted"/>
<accession>A0ABY9MUY4</accession>
<dbReference type="Gene3D" id="1.20.120.30">
    <property type="entry name" value="Aspartate receptor, ligand-binding domain"/>
    <property type="match status" value="1"/>
</dbReference>
<evidence type="ECO:0000313" key="2">
    <source>
        <dbReference type="EMBL" id="WML92372.1"/>
    </source>
</evidence>
<name>A0ABY9MUY4_9GAMM</name>
<evidence type="ECO:0000259" key="1">
    <source>
        <dbReference type="Pfam" id="PF13682"/>
    </source>
</evidence>
<dbReference type="InterPro" id="IPR025991">
    <property type="entry name" value="Chemoreceptor_zinc-bind_dom"/>
</dbReference>
<organism evidence="2 3">
    <name type="scientific">Thiothrix lacustris</name>
    <dbReference type="NCBI Taxonomy" id="525917"/>
    <lineage>
        <taxon>Bacteria</taxon>
        <taxon>Pseudomonadati</taxon>
        <taxon>Pseudomonadota</taxon>
        <taxon>Gammaproteobacteria</taxon>
        <taxon>Thiotrichales</taxon>
        <taxon>Thiotrichaceae</taxon>
        <taxon>Thiothrix</taxon>
    </lineage>
</organism>
<keyword evidence="3" id="KW-1185">Reference proteome</keyword>
<dbReference type="Proteomes" id="UP001236657">
    <property type="component" value="Chromosome"/>
</dbReference>
<dbReference type="EMBL" id="CP133218">
    <property type="protein sequence ID" value="WML92372.1"/>
    <property type="molecule type" value="Genomic_DNA"/>
</dbReference>
<protein>
    <submittedName>
        <fullName evidence="2">CZB domain-containing protein</fullName>
    </submittedName>
</protein>